<evidence type="ECO:0000313" key="15">
    <source>
        <dbReference type="Proteomes" id="UP000824998"/>
    </source>
</evidence>
<dbReference type="PROSITE" id="PS00107">
    <property type="entry name" value="PROTEIN_KINASE_ATP"/>
    <property type="match status" value="1"/>
</dbReference>
<dbReference type="InterPro" id="IPR000719">
    <property type="entry name" value="Prot_kinase_dom"/>
</dbReference>
<dbReference type="Pfam" id="PF00069">
    <property type="entry name" value="Pkinase"/>
    <property type="match status" value="2"/>
</dbReference>
<dbReference type="OrthoDB" id="1405469at2759"/>
<comment type="catalytic activity">
    <reaction evidence="9">
        <text>L-threonyl-[protein] + ATP = O-phospho-L-threonyl-[protein] + ADP + H(+)</text>
        <dbReference type="Rhea" id="RHEA:46608"/>
        <dbReference type="Rhea" id="RHEA-COMP:11060"/>
        <dbReference type="Rhea" id="RHEA-COMP:11605"/>
        <dbReference type="ChEBI" id="CHEBI:15378"/>
        <dbReference type="ChEBI" id="CHEBI:30013"/>
        <dbReference type="ChEBI" id="CHEBI:30616"/>
        <dbReference type="ChEBI" id="CHEBI:61977"/>
        <dbReference type="ChEBI" id="CHEBI:456216"/>
        <dbReference type="EC" id="2.7.11.1"/>
    </reaction>
    <physiologicalReaction direction="left-to-right" evidence="9">
        <dbReference type="Rhea" id="RHEA:46609"/>
    </physiologicalReaction>
</comment>
<comment type="similarity">
    <text evidence="8">Belongs to the protein kinase superfamily. Ser/Thr protein kinase family. GCN2 subfamily.</text>
</comment>
<organism evidence="14 15">
    <name type="scientific">Amylocarpus encephaloides</name>
    <dbReference type="NCBI Taxonomy" id="45428"/>
    <lineage>
        <taxon>Eukaryota</taxon>
        <taxon>Fungi</taxon>
        <taxon>Dikarya</taxon>
        <taxon>Ascomycota</taxon>
        <taxon>Pezizomycotina</taxon>
        <taxon>Leotiomycetes</taxon>
        <taxon>Helotiales</taxon>
        <taxon>Helotiales incertae sedis</taxon>
        <taxon>Amylocarpus</taxon>
    </lineage>
</organism>
<feature type="domain" description="Protein kinase" evidence="13">
    <location>
        <begin position="229"/>
        <end position="684"/>
    </location>
</feature>
<dbReference type="SUPFAM" id="SSF56112">
    <property type="entry name" value="Protein kinase-like (PK-like)"/>
    <property type="match status" value="1"/>
</dbReference>
<dbReference type="SMART" id="SM00220">
    <property type="entry name" value="S_TKc"/>
    <property type="match status" value="1"/>
</dbReference>
<evidence type="ECO:0000256" key="1">
    <source>
        <dbReference type="ARBA" id="ARBA00012513"/>
    </source>
</evidence>
<evidence type="ECO:0000256" key="3">
    <source>
        <dbReference type="ARBA" id="ARBA00022679"/>
    </source>
</evidence>
<dbReference type="PROSITE" id="PS50011">
    <property type="entry name" value="PROTEIN_KINASE_DOM"/>
    <property type="match status" value="1"/>
</dbReference>
<dbReference type="InterPro" id="IPR011009">
    <property type="entry name" value="Kinase-like_dom_sf"/>
</dbReference>
<dbReference type="EMBL" id="MU251421">
    <property type="protein sequence ID" value="KAG9235856.1"/>
    <property type="molecule type" value="Genomic_DNA"/>
</dbReference>
<keyword evidence="5 14" id="KW-0418">Kinase</keyword>
<dbReference type="GO" id="GO:0005634">
    <property type="term" value="C:nucleus"/>
    <property type="evidence" value="ECO:0007669"/>
    <property type="project" value="TreeGrafter"/>
</dbReference>
<protein>
    <recommendedName>
        <fullName evidence="1">non-specific serine/threonine protein kinase</fullName>
        <ecNumber evidence="1">2.7.11.1</ecNumber>
    </recommendedName>
</protein>
<dbReference type="EC" id="2.7.11.1" evidence="1"/>
<dbReference type="GO" id="GO:0005524">
    <property type="term" value="F:ATP binding"/>
    <property type="evidence" value="ECO:0007669"/>
    <property type="project" value="UniProtKB-UniRule"/>
</dbReference>
<evidence type="ECO:0000256" key="7">
    <source>
        <dbReference type="ARBA" id="ARBA00023193"/>
    </source>
</evidence>
<dbReference type="Proteomes" id="UP000824998">
    <property type="component" value="Unassembled WGS sequence"/>
</dbReference>
<keyword evidence="7" id="KW-0652">Protein synthesis inhibitor</keyword>
<dbReference type="Gene3D" id="3.30.200.20">
    <property type="entry name" value="Phosphorylase Kinase, domain 1"/>
    <property type="match status" value="1"/>
</dbReference>
<dbReference type="PANTHER" id="PTHR11042:SF160">
    <property type="entry name" value="EUKARYOTIC TRANSLATION INITIATION FACTOR 2-ALPHA KINASE 1"/>
    <property type="match status" value="1"/>
</dbReference>
<evidence type="ECO:0000256" key="6">
    <source>
        <dbReference type="ARBA" id="ARBA00022840"/>
    </source>
</evidence>
<proteinExistence type="inferred from homology"/>
<feature type="binding site" evidence="11">
    <location>
        <position position="259"/>
    </location>
    <ligand>
        <name>ATP</name>
        <dbReference type="ChEBI" id="CHEBI:30616"/>
    </ligand>
</feature>
<keyword evidence="4 11" id="KW-0547">Nucleotide-binding</keyword>
<evidence type="ECO:0000313" key="14">
    <source>
        <dbReference type="EMBL" id="KAG9235856.1"/>
    </source>
</evidence>
<keyword evidence="3" id="KW-0808">Transferase</keyword>
<feature type="compositionally biased region" description="Low complexity" evidence="12">
    <location>
        <begin position="326"/>
        <end position="343"/>
    </location>
</feature>
<feature type="region of interest" description="Disordered" evidence="12">
    <location>
        <begin position="312"/>
        <end position="358"/>
    </location>
</feature>
<feature type="region of interest" description="Disordered" evidence="12">
    <location>
        <begin position="390"/>
        <end position="440"/>
    </location>
</feature>
<reference evidence="14" key="1">
    <citation type="journal article" date="2021" name="IMA Fungus">
        <title>Genomic characterization of three marine fungi, including Emericellopsis atlantica sp. nov. with signatures of a generalist lifestyle and marine biomass degradation.</title>
        <authorList>
            <person name="Hagestad O.C."/>
            <person name="Hou L."/>
            <person name="Andersen J.H."/>
            <person name="Hansen E.H."/>
            <person name="Altermark B."/>
            <person name="Li C."/>
            <person name="Kuhnert E."/>
            <person name="Cox R.J."/>
            <person name="Crous P.W."/>
            <person name="Spatafora J.W."/>
            <person name="Lail K."/>
            <person name="Amirebrahimi M."/>
            <person name="Lipzen A."/>
            <person name="Pangilinan J."/>
            <person name="Andreopoulos W."/>
            <person name="Hayes R.D."/>
            <person name="Ng V."/>
            <person name="Grigoriev I.V."/>
            <person name="Jackson S.A."/>
            <person name="Sutton T.D.S."/>
            <person name="Dobson A.D.W."/>
            <person name="Rama T."/>
        </authorList>
    </citation>
    <scope>NUCLEOTIDE SEQUENCE</scope>
    <source>
        <strain evidence="14">TRa018bII</strain>
    </source>
</reference>
<comment type="caution">
    <text evidence="14">The sequence shown here is derived from an EMBL/GenBank/DDBJ whole genome shotgun (WGS) entry which is preliminary data.</text>
</comment>
<dbReference type="GO" id="GO:0004694">
    <property type="term" value="F:eukaryotic translation initiation factor 2alpha kinase activity"/>
    <property type="evidence" value="ECO:0007669"/>
    <property type="project" value="TreeGrafter"/>
</dbReference>
<keyword evidence="15" id="KW-1185">Reference proteome</keyword>
<dbReference type="InterPro" id="IPR017441">
    <property type="entry name" value="Protein_kinase_ATP_BS"/>
</dbReference>
<keyword evidence="6 11" id="KW-0067">ATP-binding</keyword>
<comment type="catalytic activity">
    <reaction evidence="10">
        <text>L-seryl-[protein] + ATP = O-phospho-L-seryl-[protein] + ADP + H(+)</text>
        <dbReference type="Rhea" id="RHEA:17989"/>
        <dbReference type="Rhea" id="RHEA-COMP:9863"/>
        <dbReference type="Rhea" id="RHEA-COMP:11604"/>
        <dbReference type="ChEBI" id="CHEBI:15378"/>
        <dbReference type="ChEBI" id="CHEBI:29999"/>
        <dbReference type="ChEBI" id="CHEBI:30616"/>
        <dbReference type="ChEBI" id="CHEBI:83421"/>
        <dbReference type="ChEBI" id="CHEBI:456216"/>
        <dbReference type="EC" id="2.7.11.1"/>
    </reaction>
    <physiologicalReaction direction="left-to-right" evidence="10">
        <dbReference type="Rhea" id="RHEA:17990"/>
    </physiologicalReaction>
</comment>
<evidence type="ECO:0000256" key="5">
    <source>
        <dbReference type="ARBA" id="ARBA00022777"/>
    </source>
</evidence>
<evidence type="ECO:0000256" key="2">
    <source>
        <dbReference type="ARBA" id="ARBA00022527"/>
    </source>
</evidence>
<dbReference type="PROSITE" id="PS00108">
    <property type="entry name" value="PROTEIN_KINASE_ST"/>
    <property type="match status" value="1"/>
</dbReference>
<feature type="compositionally biased region" description="Polar residues" evidence="12">
    <location>
        <begin position="391"/>
        <end position="402"/>
    </location>
</feature>
<name>A0A9P7YLV0_9HELO</name>
<dbReference type="Gene3D" id="1.10.510.10">
    <property type="entry name" value="Transferase(Phosphotransferase) domain 1"/>
    <property type="match status" value="1"/>
</dbReference>
<keyword evidence="2" id="KW-0723">Serine/threonine-protein kinase</keyword>
<dbReference type="InterPro" id="IPR050339">
    <property type="entry name" value="CC_SR_Kinase"/>
</dbReference>
<feature type="compositionally biased region" description="Low complexity" evidence="12">
    <location>
        <begin position="403"/>
        <end position="415"/>
    </location>
</feature>
<evidence type="ECO:0000256" key="11">
    <source>
        <dbReference type="PROSITE-ProRule" id="PRU10141"/>
    </source>
</evidence>
<evidence type="ECO:0000259" key="13">
    <source>
        <dbReference type="PROSITE" id="PS50011"/>
    </source>
</evidence>
<evidence type="ECO:0000256" key="12">
    <source>
        <dbReference type="SAM" id="MobiDB-lite"/>
    </source>
</evidence>
<dbReference type="AlphaFoldDB" id="A0A9P7YLV0"/>
<evidence type="ECO:0000256" key="9">
    <source>
        <dbReference type="ARBA" id="ARBA00048659"/>
    </source>
</evidence>
<dbReference type="PANTHER" id="PTHR11042">
    <property type="entry name" value="EUKARYOTIC TRANSLATION INITIATION FACTOR 2-ALPHA KINASE EIF2-ALPHA KINASE -RELATED"/>
    <property type="match status" value="1"/>
</dbReference>
<dbReference type="InterPro" id="IPR008271">
    <property type="entry name" value="Ser/Thr_kinase_AS"/>
</dbReference>
<evidence type="ECO:0000256" key="10">
    <source>
        <dbReference type="ARBA" id="ARBA00048977"/>
    </source>
</evidence>
<dbReference type="GO" id="GO:0005737">
    <property type="term" value="C:cytoplasm"/>
    <property type="evidence" value="ECO:0007669"/>
    <property type="project" value="TreeGrafter"/>
</dbReference>
<gene>
    <name evidence="14" type="ORF">BJ875DRAFT_482868</name>
</gene>
<accession>A0A9P7YLV0</accession>
<evidence type="ECO:0000256" key="8">
    <source>
        <dbReference type="ARBA" id="ARBA00037982"/>
    </source>
</evidence>
<dbReference type="GO" id="GO:0017148">
    <property type="term" value="P:negative regulation of translation"/>
    <property type="evidence" value="ECO:0007669"/>
    <property type="project" value="UniProtKB-KW"/>
</dbReference>
<sequence>MSSPGGNLDHGSALAKSPSYLHLDSETSASSTTIGVSHNVDSGGITTLATTANRPLSNGYLDQHAITSYFSLIEGRCRTQAVRAMNARRHPQDQLADNHPEVYQLAEFLFAEAVVEMKRAGLIPQEVAIPGPQQRQNYLLAFDQRLNDLAARHNASTLENYSYKTIEDSNGYSNSGDASSLFERSASQALIAHPLVITSRPSATSPLGALIHPSRGNNYAYESPYYRKFKEICLLGKGGFGQVFRVRHLLDNQDYAVKKIRVSVNQIRSIHNDLQLDGLLRELRALAKLQHRNVVRYYDSWWEERPASSRNMKSERRLIDLGPHGSSNSDESNPSESSADSQSTRGEENLPGLRSLQAGFEVELRKDAKKKRKEQSQQSADDAMVIFEDSYQPSSPNGAQPTQSQASSKSSVVQSIFRKPSEISEEEESTEDIERSASALPISEDEKEAMIFLQMAPYPMTLEDYLWPEQQACAVSKRIQHCFHALTTAQILLAILDGVQYIHDQAIVHRDLKPSNIFLSVQTGRVQPEGSINVTACKECHNYRDPGQQIFLTPHIGDFGLIAKINDVQSENRFRPSPMAVFSSVASSRQAGTMFYAAPQPGKRYRKVICPKLDVYSIGVIACEMLMRFGTKSERLTVLSEVNKGELDGLQGHRMERGIRAMLCHDREKRWDCVSVRRWLADFVKAG</sequence>
<evidence type="ECO:0000256" key="4">
    <source>
        <dbReference type="ARBA" id="ARBA00022741"/>
    </source>
</evidence>